<comment type="caution">
    <text evidence="8">The sequence shown here is derived from an EMBL/GenBank/DDBJ whole genome shotgun (WGS) entry which is preliminary data.</text>
</comment>
<dbReference type="Gene3D" id="2.40.440.10">
    <property type="entry name" value="L,D-transpeptidase catalytic domain-like"/>
    <property type="match status" value="1"/>
</dbReference>
<evidence type="ECO:0000256" key="6">
    <source>
        <dbReference type="PROSITE-ProRule" id="PRU01373"/>
    </source>
</evidence>
<dbReference type="EC" id="2.-.-.-" evidence="8"/>
<dbReference type="UniPathway" id="UPA00219"/>
<dbReference type="GO" id="GO:0018104">
    <property type="term" value="P:peptidoglycan-protein cross-linking"/>
    <property type="evidence" value="ECO:0007669"/>
    <property type="project" value="TreeGrafter"/>
</dbReference>
<dbReference type="EMBL" id="LKHP01000001">
    <property type="protein sequence ID" value="KRQ87943.1"/>
    <property type="molecule type" value="Genomic_DNA"/>
</dbReference>
<name>A0A0R3JWM4_CALMK</name>
<feature type="active site" description="Nucleophile" evidence="6">
    <location>
        <position position="424"/>
    </location>
</feature>
<keyword evidence="9" id="KW-1185">Reference proteome</keyword>
<feature type="domain" description="L,D-TPase catalytic" evidence="7">
    <location>
        <begin position="327"/>
        <end position="448"/>
    </location>
</feature>
<evidence type="ECO:0000256" key="5">
    <source>
        <dbReference type="ARBA" id="ARBA00023316"/>
    </source>
</evidence>
<accession>A0A0R3JWM4</accession>
<evidence type="ECO:0000256" key="4">
    <source>
        <dbReference type="ARBA" id="ARBA00022984"/>
    </source>
</evidence>
<evidence type="ECO:0000256" key="1">
    <source>
        <dbReference type="ARBA" id="ARBA00004752"/>
    </source>
</evidence>
<evidence type="ECO:0000259" key="7">
    <source>
        <dbReference type="PROSITE" id="PS52029"/>
    </source>
</evidence>
<keyword evidence="4 6" id="KW-0573">Peptidoglycan synthesis</keyword>
<proteinExistence type="predicted"/>
<dbReference type="SUPFAM" id="SSF141523">
    <property type="entry name" value="L,D-transpeptidase catalytic domain-like"/>
    <property type="match status" value="1"/>
</dbReference>
<dbReference type="RefSeq" id="WP_057976009.1">
    <property type="nucleotide sequence ID" value="NZ_LKHP01000001.1"/>
</dbReference>
<reference evidence="8 9" key="1">
    <citation type="submission" date="2015-09" db="EMBL/GenBank/DDBJ databases">
        <title>Draft genome sequence of a Caloramator mitchellensis, a moderate thermophile from the Great Artesian Basin of Australia.</title>
        <authorList>
            <person name="Patel B.K."/>
        </authorList>
    </citation>
    <scope>NUCLEOTIDE SEQUENCE [LARGE SCALE GENOMIC DNA]</scope>
    <source>
        <strain evidence="8 9">VF08</strain>
    </source>
</reference>
<dbReference type="AlphaFoldDB" id="A0A0R3JWM4"/>
<comment type="pathway">
    <text evidence="1 6">Cell wall biogenesis; peptidoglycan biosynthesis.</text>
</comment>
<dbReference type="InterPro" id="IPR005490">
    <property type="entry name" value="LD_TPept_cat_dom"/>
</dbReference>
<evidence type="ECO:0000256" key="2">
    <source>
        <dbReference type="ARBA" id="ARBA00022679"/>
    </source>
</evidence>
<dbReference type="GO" id="GO:0008360">
    <property type="term" value="P:regulation of cell shape"/>
    <property type="evidence" value="ECO:0007669"/>
    <property type="project" value="UniProtKB-UniRule"/>
</dbReference>
<dbReference type="GO" id="GO:0016740">
    <property type="term" value="F:transferase activity"/>
    <property type="evidence" value="ECO:0007669"/>
    <property type="project" value="UniProtKB-KW"/>
</dbReference>
<dbReference type="GO" id="GO:0005576">
    <property type="term" value="C:extracellular region"/>
    <property type="evidence" value="ECO:0007669"/>
    <property type="project" value="TreeGrafter"/>
</dbReference>
<keyword evidence="2 8" id="KW-0808">Transferase</keyword>
<dbReference type="Pfam" id="PF03734">
    <property type="entry name" value="YkuD"/>
    <property type="match status" value="1"/>
</dbReference>
<sequence length="448" mass="51562">MKLKILAFSFLILFLNQFCITKITKAEELNIPIIKEIKLFNNAELKIGKKIQFLAEAEGKNLKYKWSVLKGEEIIYISESKEDNSFEFEFNEKGKYALEVMVFDEFGITTKIRSQEIEIKTDIEIRELIIDKTLPQQVGTTLNFTILASGNGLKYEWTVLKDDIEIFRSKCSNESIFSFTPDEAGVYKLQLKIIDEYGNIAEKTIENIEINNTIKAISLKYNEKEQQPIDTSLKFEALAEGYNLKYLWKVFKDGKEVYKIDTKNNILNYTIKEIGFYKVQVIIEDGFGNRKAMESKTIKTYLNRAIKNDKEALSIVNVANIDSKTNYLLLVDSFGNKVYIFNGTSNNWKFIKSMLCTDGKKSTPTVKGIFEINGRGPWLISYTPGVLAKYKVRFFKNYYFHSVLVNSKGKVIDGRLGQSLSHGCIRLSIENAKWIYDNIKDGSKVYII</sequence>
<keyword evidence="5 6" id="KW-0961">Cell wall biogenesis/degradation</keyword>
<dbReference type="PANTHER" id="PTHR30582">
    <property type="entry name" value="L,D-TRANSPEPTIDASE"/>
    <property type="match status" value="1"/>
</dbReference>
<dbReference type="InterPro" id="IPR050979">
    <property type="entry name" value="LD-transpeptidase"/>
</dbReference>
<evidence type="ECO:0000256" key="3">
    <source>
        <dbReference type="ARBA" id="ARBA00022960"/>
    </source>
</evidence>
<gene>
    <name evidence="8" type="primary">yciB_1</name>
    <name evidence="8" type="ORF">ABG79_00108</name>
</gene>
<dbReference type="Proteomes" id="UP000052015">
    <property type="component" value="Unassembled WGS sequence"/>
</dbReference>
<feature type="active site" description="Proton donor/acceptor" evidence="6">
    <location>
        <position position="401"/>
    </location>
</feature>
<dbReference type="STRING" id="908809.ABG79_00108"/>
<dbReference type="InterPro" id="IPR038063">
    <property type="entry name" value="Transpep_catalytic_dom"/>
</dbReference>
<evidence type="ECO:0000313" key="8">
    <source>
        <dbReference type="EMBL" id="KRQ87943.1"/>
    </source>
</evidence>
<dbReference type="GO" id="GO:0071555">
    <property type="term" value="P:cell wall organization"/>
    <property type="evidence" value="ECO:0007669"/>
    <property type="project" value="UniProtKB-UniRule"/>
</dbReference>
<keyword evidence="3 6" id="KW-0133">Cell shape</keyword>
<dbReference type="CDD" id="cd16913">
    <property type="entry name" value="YkuD_like"/>
    <property type="match status" value="1"/>
</dbReference>
<dbReference type="PANTHER" id="PTHR30582:SF2">
    <property type="entry name" value="L,D-TRANSPEPTIDASE YCIB-RELATED"/>
    <property type="match status" value="1"/>
</dbReference>
<dbReference type="OrthoDB" id="177750at2"/>
<organism evidence="8 9">
    <name type="scientific">Caloramator mitchellensis</name>
    <dbReference type="NCBI Taxonomy" id="908809"/>
    <lineage>
        <taxon>Bacteria</taxon>
        <taxon>Bacillati</taxon>
        <taxon>Bacillota</taxon>
        <taxon>Clostridia</taxon>
        <taxon>Eubacteriales</taxon>
        <taxon>Clostridiaceae</taxon>
        <taxon>Caloramator</taxon>
    </lineage>
</organism>
<dbReference type="InterPro" id="IPR035986">
    <property type="entry name" value="PKD_dom_sf"/>
</dbReference>
<dbReference type="PROSITE" id="PS52029">
    <property type="entry name" value="LD_TPASE"/>
    <property type="match status" value="1"/>
</dbReference>
<protein>
    <submittedName>
        <fullName evidence="8">Putative L,D-transpeptidase YciB</fullName>
        <ecNumber evidence="8">2.-.-.-</ecNumber>
    </submittedName>
</protein>
<dbReference type="SUPFAM" id="SSF49299">
    <property type="entry name" value="PKD domain"/>
    <property type="match status" value="1"/>
</dbReference>
<dbReference type="GO" id="GO:0071972">
    <property type="term" value="F:peptidoglycan L,D-transpeptidase activity"/>
    <property type="evidence" value="ECO:0007669"/>
    <property type="project" value="TreeGrafter"/>
</dbReference>
<evidence type="ECO:0000313" key="9">
    <source>
        <dbReference type="Proteomes" id="UP000052015"/>
    </source>
</evidence>